<gene>
    <name evidence="1" type="ORF">GCM10022402_27610</name>
</gene>
<protein>
    <recommendedName>
        <fullName evidence="3">Exonuclease</fullName>
    </recommendedName>
</protein>
<reference evidence="2" key="1">
    <citation type="journal article" date="2019" name="Int. J. Syst. Evol. Microbiol.">
        <title>The Global Catalogue of Microorganisms (GCM) 10K type strain sequencing project: providing services to taxonomists for standard genome sequencing and annotation.</title>
        <authorList>
            <consortium name="The Broad Institute Genomics Platform"/>
            <consortium name="The Broad Institute Genome Sequencing Center for Infectious Disease"/>
            <person name="Wu L."/>
            <person name="Ma J."/>
        </authorList>
    </citation>
    <scope>NUCLEOTIDE SEQUENCE [LARGE SCALE GENOMIC DNA]</scope>
    <source>
        <strain evidence="2">JCM 17137</strain>
    </source>
</reference>
<dbReference type="Gene3D" id="3.30.420.10">
    <property type="entry name" value="Ribonuclease H-like superfamily/Ribonuclease H"/>
    <property type="match status" value="1"/>
</dbReference>
<evidence type="ECO:0000313" key="1">
    <source>
        <dbReference type="EMBL" id="GAA3746578.1"/>
    </source>
</evidence>
<dbReference type="EMBL" id="BAABDD010000011">
    <property type="protein sequence ID" value="GAA3746578.1"/>
    <property type="molecule type" value="Genomic_DNA"/>
</dbReference>
<dbReference type="RefSeq" id="WP_344971697.1">
    <property type="nucleotide sequence ID" value="NZ_BAABDD010000011.1"/>
</dbReference>
<keyword evidence="2" id="KW-1185">Reference proteome</keyword>
<organism evidence="1 2">
    <name type="scientific">Salinactinospora qingdaonensis</name>
    <dbReference type="NCBI Taxonomy" id="702744"/>
    <lineage>
        <taxon>Bacteria</taxon>
        <taxon>Bacillati</taxon>
        <taxon>Actinomycetota</taxon>
        <taxon>Actinomycetes</taxon>
        <taxon>Streptosporangiales</taxon>
        <taxon>Nocardiopsidaceae</taxon>
        <taxon>Salinactinospora</taxon>
    </lineage>
</organism>
<dbReference type="InterPro" id="IPR012337">
    <property type="entry name" value="RNaseH-like_sf"/>
</dbReference>
<dbReference type="InterPro" id="IPR036397">
    <property type="entry name" value="RNaseH_sf"/>
</dbReference>
<dbReference type="SUPFAM" id="SSF53098">
    <property type="entry name" value="Ribonuclease H-like"/>
    <property type="match status" value="1"/>
</dbReference>
<evidence type="ECO:0000313" key="2">
    <source>
        <dbReference type="Proteomes" id="UP001500908"/>
    </source>
</evidence>
<proteinExistence type="predicted"/>
<dbReference type="Proteomes" id="UP001500908">
    <property type="component" value="Unassembled WGS sequence"/>
</dbReference>
<comment type="caution">
    <text evidence="1">The sequence shown here is derived from an EMBL/GenBank/DDBJ whole genome shotgun (WGS) entry which is preliminary data.</text>
</comment>
<sequence>MNNLVFVDCEARGTSPVNGTLTEFGAVHYTTRTTFHGRLFKGSPDPANPAIPVVGERVASDQEVAAAFAEWLRQVCGRNRPSFVSDNVAYDWQWVAAMFDRAGMGNPFGHSGRRISDYYAGLTGSWDNTQAWKRLRETVHDHNPVNDAMGNVEAFERIQKGER</sequence>
<name>A0ABP7FRQ2_9ACTN</name>
<evidence type="ECO:0008006" key="3">
    <source>
        <dbReference type="Google" id="ProtNLM"/>
    </source>
</evidence>
<accession>A0ABP7FRQ2</accession>